<name>A0A9D4FRX1_DREPO</name>
<gene>
    <name evidence="2" type="ORF">DPMN_131688</name>
</gene>
<evidence type="ECO:0000313" key="3">
    <source>
        <dbReference type="Proteomes" id="UP000828390"/>
    </source>
</evidence>
<protein>
    <submittedName>
        <fullName evidence="2">Uncharacterized protein</fullName>
    </submittedName>
</protein>
<comment type="caution">
    <text evidence="2">The sequence shown here is derived from an EMBL/GenBank/DDBJ whole genome shotgun (WGS) entry which is preliminary data.</text>
</comment>
<feature type="region of interest" description="Disordered" evidence="1">
    <location>
        <begin position="1"/>
        <end position="61"/>
    </location>
</feature>
<reference evidence="2" key="2">
    <citation type="submission" date="2020-11" db="EMBL/GenBank/DDBJ databases">
        <authorList>
            <person name="McCartney M.A."/>
            <person name="Auch B."/>
            <person name="Kono T."/>
            <person name="Mallez S."/>
            <person name="Becker A."/>
            <person name="Gohl D.M."/>
            <person name="Silverstein K.A.T."/>
            <person name="Koren S."/>
            <person name="Bechman K.B."/>
            <person name="Herman A."/>
            <person name="Abrahante J.E."/>
            <person name="Garbe J."/>
        </authorList>
    </citation>
    <scope>NUCLEOTIDE SEQUENCE</scope>
    <source>
        <strain evidence="2">Duluth1</strain>
        <tissue evidence="2">Whole animal</tissue>
    </source>
</reference>
<dbReference type="Proteomes" id="UP000828390">
    <property type="component" value="Unassembled WGS sequence"/>
</dbReference>
<reference evidence="2" key="1">
    <citation type="journal article" date="2019" name="bioRxiv">
        <title>The Genome of the Zebra Mussel, Dreissena polymorpha: A Resource for Invasive Species Research.</title>
        <authorList>
            <person name="McCartney M.A."/>
            <person name="Auch B."/>
            <person name="Kono T."/>
            <person name="Mallez S."/>
            <person name="Zhang Y."/>
            <person name="Obille A."/>
            <person name="Becker A."/>
            <person name="Abrahante J.E."/>
            <person name="Garbe J."/>
            <person name="Badalamenti J.P."/>
            <person name="Herman A."/>
            <person name="Mangelson H."/>
            <person name="Liachko I."/>
            <person name="Sullivan S."/>
            <person name="Sone E.D."/>
            <person name="Koren S."/>
            <person name="Silverstein K.A.T."/>
            <person name="Beckman K.B."/>
            <person name="Gohl D.M."/>
        </authorList>
    </citation>
    <scope>NUCLEOTIDE SEQUENCE</scope>
    <source>
        <strain evidence="2">Duluth1</strain>
        <tissue evidence="2">Whole animal</tissue>
    </source>
</reference>
<dbReference type="EMBL" id="JAIWYP010000006">
    <property type="protein sequence ID" value="KAH3803427.1"/>
    <property type="molecule type" value="Genomic_DNA"/>
</dbReference>
<sequence>MGQSDSGFIEPQQSNSRETTVTSIQQSAKRMRDESPGDDAGVKRSKVAVAEHPLQGSQTSR</sequence>
<keyword evidence="3" id="KW-1185">Reference proteome</keyword>
<feature type="compositionally biased region" description="Polar residues" evidence="1">
    <location>
        <begin position="1"/>
        <end position="28"/>
    </location>
</feature>
<dbReference type="AlphaFoldDB" id="A0A9D4FRX1"/>
<evidence type="ECO:0000313" key="2">
    <source>
        <dbReference type="EMBL" id="KAH3803427.1"/>
    </source>
</evidence>
<organism evidence="2 3">
    <name type="scientific">Dreissena polymorpha</name>
    <name type="common">Zebra mussel</name>
    <name type="synonym">Mytilus polymorpha</name>
    <dbReference type="NCBI Taxonomy" id="45954"/>
    <lineage>
        <taxon>Eukaryota</taxon>
        <taxon>Metazoa</taxon>
        <taxon>Spiralia</taxon>
        <taxon>Lophotrochozoa</taxon>
        <taxon>Mollusca</taxon>
        <taxon>Bivalvia</taxon>
        <taxon>Autobranchia</taxon>
        <taxon>Heteroconchia</taxon>
        <taxon>Euheterodonta</taxon>
        <taxon>Imparidentia</taxon>
        <taxon>Neoheterodontei</taxon>
        <taxon>Myida</taxon>
        <taxon>Dreissenoidea</taxon>
        <taxon>Dreissenidae</taxon>
        <taxon>Dreissena</taxon>
    </lineage>
</organism>
<evidence type="ECO:0000256" key="1">
    <source>
        <dbReference type="SAM" id="MobiDB-lite"/>
    </source>
</evidence>
<proteinExistence type="predicted"/>
<accession>A0A9D4FRX1</accession>